<dbReference type="RefSeq" id="WP_261627232.1">
    <property type="nucleotide sequence ID" value="NZ_CAMAPC010000050.1"/>
</dbReference>
<dbReference type="AlphaFoldDB" id="A0A9W4W3R5"/>
<evidence type="ECO:0008006" key="3">
    <source>
        <dbReference type="Google" id="ProtNLM"/>
    </source>
</evidence>
<dbReference type="Proteomes" id="UP001152467">
    <property type="component" value="Unassembled WGS sequence"/>
</dbReference>
<evidence type="ECO:0000313" key="2">
    <source>
        <dbReference type="Proteomes" id="UP001152467"/>
    </source>
</evidence>
<comment type="caution">
    <text evidence="1">The sequence shown here is derived from an EMBL/GenBank/DDBJ whole genome shotgun (WGS) entry which is preliminary data.</text>
</comment>
<sequence>MKNFVLIIFCLFLISCKSTQSKSDSLQFGVNLNAHPELTKAERSLWFGFSFGLGTCIQNEGASYNNFPISCEVTARTIMAQMYENEPDKSAYKDVYASELYSVYKAGFIEQYVWFYHNQKEWNKPRNIEKYKIWASKNLTTHNQQTKFVGKYQ</sequence>
<accession>A0A9W4W3R5</accession>
<reference evidence="1" key="1">
    <citation type="submission" date="2022-07" db="EMBL/GenBank/DDBJ databases">
        <authorList>
            <person name="Criscuolo A."/>
        </authorList>
    </citation>
    <scope>NUCLEOTIDE SEQUENCE</scope>
    <source>
        <strain evidence="1">CIP111854</strain>
    </source>
</reference>
<evidence type="ECO:0000313" key="1">
    <source>
        <dbReference type="EMBL" id="CAH9067598.1"/>
    </source>
</evidence>
<dbReference type="EMBL" id="CAMAPC010000050">
    <property type="protein sequence ID" value="CAH9067598.1"/>
    <property type="molecule type" value="Genomic_DNA"/>
</dbReference>
<name>A0A9W4W3R5_9GAMM</name>
<protein>
    <recommendedName>
        <fullName evidence="3">Lipoprotein</fullName>
    </recommendedName>
</protein>
<dbReference type="PROSITE" id="PS51257">
    <property type="entry name" value="PROKAR_LIPOPROTEIN"/>
    <property type="match status" value="1"/>
</dbReference>
<organism evidence="1 2">
    <name type="scientific">Pseudoalteromonas holothuriae</name>
    <dbReference type="NCBI Taxonomy" id="2963714"/>
    <lineage>
        <taxon>Bacteria</taxon>
        <taxon>Pseudomonadati</taxon>
        <taxon>Pseudomonadota</taxon>
        <taxon>Gammaproteobacteria</taxon>
        <taxon>Alteromonadales</taxon>
        <taxon>Pseudoalteromonadaceae</taxon>
        <taxon>Pseudoalteromonas</taxon>
    </lineage>
</organism>
<gene>
    <name evidence="1" type="ORF">PSECIP111854_04148</name>
</gene>
<keyword evidence="2" id="KW-1185">Reference proteome</keyword>
<proteinExistence type="predicted"/>